<dbReference type="PANTHER" id="PTHR17224">
    <property type="entry name" value="PEPTIDYL-TRNA HYDROLASE"/>
    <property type="match status" value="1"/>
</dbReference>
<evidence type="ECO:0000313" key="8">
    <source>
        <dbReference type="Proteomes" id="UP000320496"/>
    </source>
</evidence>
<evidence type="ECO:0000313" key="7">
    <source>
        <dbReference type="EMBL" id="QDU37112.1"/>
    </source>
</evidence>
<comment type="subcellular location">
    <subcellularLocation>
        <location evidence="6">Cytoplasm</location>
    </subcellularLocation>
</comment>
<dbReference type="GO" id="GO:0006515">
    <property type="term" value="P:protein quality control for misfolded or incompletely synthesized proteins"/>
    <property type="evidence" value="ECO:0007669"/>
    <property type="project" value="UniProtKB-UniRule"/>
</dbReference>
<comment type="function">
    <text evidence="6">Hydrolyzes ribosome-free peptidyl-tRNAs (with 1 or more amino acids incorporated), which drop off the ribosome during protein synthesis, or as a result of ribosome stalling.</text>
</comment>
<dbReference type="GO" id="GO:0000049">
    <property type="term" value="F:tRNA binding"/>
    <property type="evidence" value="ECO:0007669"/>
    <property type="project" value="UniProtKB-UniRule"/>
</dbReference>
<dbReference type="HAMAP" id="MF_00083">
    <property type="entry name" value="Pept_tRNA_hydro_bact"/>
    <property type="match status" value="1"/>
</dbReference>
<dbReference type="CDD" id="cd00462">
    <property type="entry name" value="PTH"/>
    <property type="match status" value="1"/>
</dbReference>
<feature type="binding site" evidence="6">
    <location>
        <position position="14"/>
    </location>
    <ligand>
        <name>tRNA</name>
        <dbReference type="ChEBI" id="CHEBI:17843"/>
    </ligand>
</feature>
<feature type="site" description="Stabilizes the basic form of H active site to accept a proton" evidence="6">
    <location>
        <position position="91"/>
    </location>
</feature>
<dbReference type="PANTHER" id="PTHR17224:SF1">
    <property type="entry name" value="PEPTIDYL-TRNA HYDROLASE"/>
    <property type="match status" value="1"/>
</dbReference>
<comment type="function">
    <text evidence="6">Catalyzes the release of premature peptidyl moieties from peptidyl-tRNA molecules trapped in stalled 50S ribosomal subunits, and thus maintains levels of free tRNAs and 50S ribosomes.</text>
</comment>
<dbReference type="KEGG" id="mri:Mal4_14200"/>
<evidence type="ECO:0000256" key="5">
    <source>
        <dbReference type="ARBA" id="ARBA00050038"/>
    </source>
</evidence>
<feature type="binding site" evidence="6">
    <location>
        <position position="66"/>
    </location>
    <ligand>
        <name>tRNA</name>
        <dbReference type="ChEBI" id="CHEBI:17843"/>
    </ligand>
</feature>
<evidence type="ECO:0000256" key="2">
    <source>
        <dbReference type="ARBA" id="ARBA00022555"/>
    </source>
</evidence>
<dbReference type="AlphaFoldDB" id="A0A517Z3N9"/>
<gene>
    <name evidence="6 7" type="primary">pth</name>
    <name evidence="7" type="ORF">Mal4_14200</name>
</gene>
<dbReference type="EMBL" id="CP036275">
    <property type="protein sequence ID" value="QDU37112.1"/>
    <property type="molecule type" value="Genomic_DNA"/>
</dbReference>
<dbReference type="InterPro" id="IPR001328">
    <property type="entry name" value="Pept_tRNA_hydro"/>
</dbReference>
<evidence type="ECO:0000256" key="1">
    <source>
        <dbReference type="ARBA" id="ARBA00013260"/>
    </source>
</evidence>
<proteinExistence type="inferred from homology"/>
<organism evidence="7 8">
    <name type="scientific">Maioricimonas rarisocia</name>
    <dbReference type="NCBI Taxonomy" id="2528026"/>
    <lineage>
        <taxon>Bacteria</taxon>
        <taxon>Pseudomonadati</taxon>
        <taxon>Planctomycetota</taxon>
        <taxon>Planctomycetia</taxon>
        <taxon>Planctomycetales</taxon>
        <taxon>Planctomycetaceae</taxon>
        <taxon>Maioricimonas</taxon>
    </lineage>
</organism>
<dbReference type="InterPro" id="IPR036416">
    <property type="entry name" value="Pept_tRNA_hydro_sf"/>
</dbReference>
<dbReference type="GO" id="GO:0072344">
    <property type="term" value="P:rescue of stalled ribosome"/>
    <property type="evidence" value="ECO:0007669"/>
    <property type="project" value="UniProtKB-UniRule"/>
</dbReference>
<feature type="active site" description="Proton acceptor" evidence="6">
    <location>
        <position position="19"/>
    </location>
</feature>
<keyword evidence="4 6" id="KW-0694">RNA-binding</keyword>
<keyword evidence="2 6" id="KW-0820">tRNA-binding</keyword>
<sequence>MKVVAGLGNPGRKYTNTRHNVGFEVLAALAGQWHADSTQQKFEAEVAEVTIDGERVLLLAPQTYMNLSGRSIRQALKFFKLPPEDLLVVCDDLNLPLGRLRLRRDGSSGGQKGLQDTINQLGTNGFARLRIGIDRPPGRMDAASYVLSRYSRAERETMDEAIDRASRAIATWVREGIDAAMNQANAAPAD</sequence>
<dbReference type="Gene3D" id="3.40.50.1470">
    <property type="entry name" value="Peptidyl-tRNA hydrolase"/>
    <property type="match status" value="1"/>
</dbReference>
<comment type="subunit">
    <text evidence="6">Monomer.</text>
</comment>
<dbReference type="GO" id="GO:0005737">
    <property type="term" value="C:cytoplasm"/>
    <property type="evidence" value="ECO:0007669"/>
    <property type="project" value="UniProtKB-SubCell"/>
</dbReference>
<keyword evidence="3 6" id="KW-0378">Hydrolase</keyword>
<dbReference type="Proteomes" id="UP000320496">
    <property type="component" value="Chromosome"/>
</dbReference>
<protein>
    <recommendedName>
        <fullName evidence="5 6">Peptidyl-tRNA hydrolase</fullName>
        <shortName evidence="6">Pth</shortName>
        <ecNumber evidence="1 6">3.1.1.29</ecNumber>
    </recommendedName>
</protein>
<dbReference type="NCBIfam" id="TIGR00447">
    <property type="entry name" value="pth"/>
    <property type="match status" value="1"/>
</dbReference>
<feature type="binding site" evidence="6">
    <location>
        <position position="64"/>
    </location>
    <ligand>
        <name>tRNA</name>
        <dbReference type="ChEBI" id="CHEBI:17843"/>
    </ligand>
</feature>
<keyword evidence="8" id="KW-1185">Reference proteome</keyword>
<comment type="similarity">
    <text evidence="6">Belongs to the PTH family.</text>
</comment>
<evidence type="ECO:0000256" key="3">
    <source>
        <dbReference type="ARBA" id="ARBA00022801"/>
    </source>
</evidence>
<evidence type="ECO:0000256" key="4">
    <source>
        <dbReference type="ARBA" id="ARBA00022884"/>
    </source>
</evidence>
<reference evidence="7 8" key="1">
    <citation type="submission" date="2019-02" db="EMBL/GenBank/DDBJ databases">
        <title>Deep-cultivation of Planctomycetes and their phenomic and genomic characterization uncovers novel biology.</title>
        <authorList>
            <person name="Wiegand S."/>
            <person name="Jogler M."/>
            <person name="Boedeker C."/>
            <person name="Pinto D."/>
            <person name="Vollmers J."/>
            <person name="Rivas-Marin E."/>
            <person name="Kohn T."/>
            <person name="Peeters S.H."/>
            <person name="Heuer A."/>
            <person name="Rast P."/>
            <person name="Oberbeckmann S."/>
            <person name="Bunk B."/>
            <person name="Jeske O."/>
            <person name="Meyerdierks A."/>
            <person name="Storesund J.E."/>
            <person name="Kallscheuer N."/>
            <person name="Luecker S."/>
            <person name="Lage O.M."/>
            <person name="Pohl T."/>
            <person name="Merkel B.J."/>
            <person name="Hornburger P."/>
            <person name="Mueller R.-W."/>
            <person name="Bruemmer F."/>
            <person name="Labrenz M."/>
            <person name="Spormann A.M."/>
            <person name="Op den Camp H."/>
            <person name="Overmann J."/>
            <person name="Amann R."/>
            <person name="Jetten M.S.M."/>
            <person name="Mascher T."/>
            <person name="Medema M.H."/>
            <person name="Devos D.P."/>
            <person name="Kaster A.-K."/>
            <person name="Ovreas L."/>
            <person name="Rohde M."/>
            <person name="Galperin M.Y."/>
            <person name="Jogler C."/>
        </authorList>
    </citation>
    <scope>NUCLEOTIDE SEQUENCE [LARGE SCALE GENOMIC DNA]</scope>
    <source>
        <strain evidence="7 8">Mal4</strain>
    </source>
</reference>
<dbReference type="FunFam" id="3.40.50.1470:FF:000001">
    <property type="entry name" value="Peptidyl-tRNA hydrolase"/>
    <property type="match status" value="1"/>
</dbReference>
<dbReference type="OrthoDB" id="9800507at2"/>
<comment type="catalytic activity">
    <reaction evidence="6">
        <text>an N-acyl-L-alpha-aminoacyl-tRNA + H2O = an N-acyl-L-amino acid + a tRNA + H(+)</text>
        <dbReference type="Rhea" id="RHEA:54448"/>
        <dbReference type="Rhea" id="RHEA-COMP:10123"/>
        <dbReference type="Rhea" id="RHEA-COMP:13883"/>
        <dbReference type="ChEBI" id="CHEBI:15377"/>
        <dbReference type="ChEBI" id="CHEBI:15378"/>
        <dbReference type="ChEBI" id="CHEBI:59874"/>
        <dbReference type="ChEBI" id="CHEBI:78442"/>
        <dbReference type="ChEBI" id="CHEBI:138191"/>
        <dbReference type="EC" id="3.1.1.29"/>
    </reaction>
</comment>
<name>A0A517Z3N9_9PLAN</name>
<dbReference type="SUPFAM" id="SSF53178">
    <property type="entry name" value="Peptidyl-tRNA hydrolase-like"/>
    <property type="match status" value="1"/>
</dbReference>
<accession>A0A517Z3N9</accession>
<dbReference type="RefSeq" id="WP_145367835.1">
    <property type="nucleotide sequence ID" value="NZ_CP036275.1"/>
</dbReference>
<feature type="site" description="Discriminates between blocked and unblocked aminoacyl-tRNA" evidence="6">
    <location>
        <position position="9"/>
    </location>
</feature>
<dbReference type="GO" id="GO:0004045">
    <property type="term" value="F:peptidyl-tRNA hydrolase activity"/>
    <property type="evidence" value="ECO:0007669"/>
    <property type="project" value="UniProtKB-UniRule"/>
</dbReference>
<evidence type="ECO:0000256" key="6">
    <source>
        <dbReference type="HAMAP-Rule" id="MF_00083"/>
    </source>
</evidence>
<dbReference type="Pfam" id="PF01195">
    <property type="entry name" value="Pept_tRNA_hydro"/>
    <property type="match status" value="1"/>
</dbReference>
<keyword evidence="6" id="KW-0963">Cytoplasm</keyword>
<dbReference type="EC" id="3.1.1.29" evidence="1 6"/>
<comment type="caution">
    <text evidence="6">Lacks conserved residue(s) required for the propagation of feature annotation.</text>
</comment>